<dbReference type="Proteomes" id="UP000027138">
    <property type="component" value="Unassembled WGS sequence"/>
</dbReference>
<reference evidence="3 4" key="1">
    <citation type="journal article" date="2014" name="PLoS ONE">
        <title>Global Analysis of Gene Expression Profiles in Physic Nut (Jatropha curcas L.) Seedlings Exposed to Salt Stress.</title>
        <authorList>
            <person name="Zhang L."/>
            <person name="Zhang C."/>
            <person name="Wu P."/>
            <person name="Chen Y."/>
            <person name="Li M."/>
            <person name="Jiang H."/>
            <person name="Wu G."/>
        </authorList>
    </citation>
    <scope>NUCLEOTIDE SEQUENCE [LARGE SCALE GENOMIC DNA]</scope>
    <source>
        <strain evidence="4">cv. GZQX0401</strain>
        <tissue evidence="3">Young leaves</tissue>
    </source>
</reference>
<feature type="transmembrane region" description="Helical" evidence="2">
    <location>
        <begin position="175"/>
        <end position="196"/>
    </location>
</feature>
<evidence type="ECO:0000256" key="2">
    <source>
        <dbReference type="SAM" id="Phobius"/>
    </source>
</evidence>
<feature type="transmembrane region" description="Helical" evidence="2">
    <location>
        <begin position="120"/>
        <end position="137"/>
    </location>
</feature>
<feature type="compositionally biased region" description="Low complexity" evidence="1">
    <location>
        <begin position="48"/>
        <end position="68"/>
    </location>
</feature>
<protein>
    <submittedName>
        <fullName evidence="3">Uncharacterized protein</fullName>
    </submittedName>
</protein>
<keyword evidence="4" id="KW-1185">Reference proteome</keyword>
<organism evidence="3 4">
    <name type="scientific">Jatropha curcas</name>
    <name type="common">Barbados nut</name>
    <dbReference type="NCBI Taxonomy" id="180498"/>
    <lineage>
        <taxon>Eukaryota</taxon>
        <taxon>Viridiplantae</taxon>
        <taxon>Streptophyta</taxon>
        <taxon>Embryophyta</taxon>
        <taxon>Tracheophyta</taxon>
        <taxon>Spermatophyta</taxon>
        <taxon>Magnoliopsida</taxon>
        <taxon>eudicotyledons</taxon>
        <taxon>Gunneridae</taxon>
        <taxon>Pentapetalae</taxon>
        <taxon>rosids</taxon>
        <taxon>fabids</taxon>
        <taxon>Malpighiales</taxon>
        <taxon>Euphorbiaceae</taxon>
        <taxon>Crotonoideae</taxon>
        <taxon>Jatropheae</taxon>
        <taxon>Jatropha</taxon>
    </lineage>
</organism>
<gene>
    <name evidence="3" type="ORF">JCGZ_11801</name>
</gene>
<feature type="compositionally biased region" description="Basic and acidic residues" evidence="1">
    <location>
        <begin position="29"/>
        <end position="42"/>
    </location>
</feature>
<feature type="region of interest" description="Disordered" evidence="1">
    <location>
        <begin position="15"/>
        <end position="89"/>
    </location>
</feature>
<feature type="transmembrane region" description="Helical" evidence="2">
    <location>
        <begin position="143"/>
        <end position="163"/>
    </location>
</feature>
<dbReference type="AlphaFoldDB" id="A0A067KGN2"/>
<accession>A0A067KGN2</accession>
<evidence type="ECO:0000313" key="4">
    <source>
        <dbReference type="Proteomes" id="UP000027138"/>
    </source>
</evidence>
<sequence>MAAISLPLSQSHVHPLGHQDLISNPDLHQSQDHQSKSDDHKITINADSFSSSPSNRSSSSSEIFSIPSTVPEEPEHAHPEIASGNSSRSNKNLNELHQIAGTASFHPIIENLREMEMGRHVLVVAVPMTVGLFSIYNPANVSLLTRLIAVALAVGFVGIWNGVLMRRTCNEMSNAVELIGIAFILLAFFGIIACFLQDWKFVWIPFACWVLCLVPFIVAFCNREAT</sequence>
<proteinExistence type="predicted"/>
<keyword evidence="2" id="KW-0472">Membrane</keyword>
<name>A0A067KGN2_JATCU</name>
<keyword evidence="2" id="KW-1133">Transmembrane helix</keyword>
<dbReference type="EMBL" id="KK914632">
    <property type="protein sequence ID" value="KDP31425.1"/>
    <property type="molecule type" value="Genomic_DNA"/>
</dbReference>
<feature type="transmembrane region" description="Helical" evidence="2">
    <location>
        <begin position="202"/>
        <end position="221"/>
    </location>
</feature>
<evidence type="ECO:0000313" key="3">
    <source>
        <dbReference type="EMBL" id="KDP31425.1"/>
    </source>
</evidence>
<keyword evidence="2" id="KW-0812">Transmembrane</keyword>
<evidence type="ECO:0000256" key="1">
    <source>
        <dbReference type="SAM" id="MobiDB-lite"/>
    </source>
</evidence>
<dbReference type="OrthoDB" id="1748931at2759"/>